<keyword evidence="3 5" id="KW-1133">Transmembrane helix</keyword>
<evidence type="ECO:0008006" key="8">
    <source>
        <dbReference type="Google" id="ProtNLM"/>
    </source>
</evidence>
<keyword evidence="7" id="KW-1185">Reference proteome</keyword>
<feature type="transmembrane region" description="Helical" evidence="5">
    <location>
        <begin position="41"/>
        <end position="59"/>
    </location>
</feature>
<keyword evidence="2 5" id="KW-0812">Transmembrane</keyword>
<dbReference type="Proteomes" id="UP000614350">
    <property type="component" value="Unassembled WGS sequence"/>
</dbReference>
<dbReference type="GO" id="GO:0016020">
    <property type="term" value="C:membrane"/>
    <property type="evidence" value="ECO:0007669"/>
    <property type="project" value="UniProtKB-SubCell"/>
</dbReference>
<proteinExistence type="predicted"/>
<evidence type="ECO:0000256" key="1">
    <source>
        <dbReference type="ARBA" id="ARBA00004141"/>
    </source>
</evidence>
<dbReference type="Pfam" id="PF09799">
    <property type="entry name" value="Transmemb_17"/>
    <property type="match status" value="1"/>
</dbReference>
<gene>
    <name evidence="6" type="ORF">HZH66_014538</name>
</gene>
<evidence type="ECO:0000256" key="4">
    <source>
        <dbReference type="ARBA" id="ARBA00023136"/>
    </source>
</evidence>
<evidence type="ECO:0000313" key="7">
    <source>
        <dbReference type="Proteomes" id="UP000614350"/>
    </source>
</evidence>
<feature type="transmembrane region" description="Helical" evidence="5">
    <location>
        <begin position="138"/>
        <end position="158"/>
    </location>
</feature>
<evidence type="ECO:0000256" key="3">
    <source>
        <dbReference type="ARBA" id="ARBA00022989"/>
    </source>
</evidence>
<dbReference type="EMBL" id="JACSEA010000022">
    <property type="protein sequence ID" value="KAF7380183.1"/>
    <property type="molecule type" value="Genomic_DNA"/>
</dbReference>
<protein>
    <recommendedName>
        <fullName evidence="8">Transmembrane protein 17</fullName>
    </recommendedName>
</protein>
<dbReference type="InterPro" id="IPR019184">
    <property type="entry name" value="Uncharacterised_TM-17"/>
</dbReference>
<sequence>MWKSSVVNASDHIFPGLAYHDRKKEFYDIGNQIQSSLPLQMALYFNVWLLPIWFLISIISLDFKYLQLTDVYKFITVAIFLLISILECTRLYLGYHGNLAEKIPELASFWLISTLIQFPLELFLLLDNRTMLQFSERIVNSLMIFFLSIEIISGTVALKNSANHHAKRFYIAQLYGIEDRLN</sequence>
<reference evidence="6" key="1">
    <citation type="journal article" date="2020" name="G3 (Bethesda)">
        <title>High-Quality Assemblies for Three Invasive Social Wasps from the &lt;i&gt;Vespula&lt;/i&gt; Genus.</title>
        <authorList>
            <person name="Harrop T.W.R."/>
            <person name="Guhlin J."/>
            <person name="McLaughlin G.M."/>
            <person name="Permina E."/>
            <person name="Stockwell P."/>
            <person name="Gilligan J."/>
            <person name="Le Lec M.F."/>
            <person name="Gruber M.A.M."/>
            <person name="Quinn O."/>
            <person name="Lovegrove M."/>
            <person name="Duncan E.J."/>
            <person name="Remnant E.J."/>
            <person name="Van Eeckhoven J."/>
            <person name="Graham B."/>
            <person name="Knapp R.A."/>
            <person name="Langford K.W."/>
            <person name="Kronenberg Z."/>
            <person name="Press M.O."/>
            <person name="Eacker S.M."/>
            <person name="Wilson-Rankin E.E."/>
            <person name="Purcell J."/>
            <person name="Lester P.J."/>
            <person name="Dearden P.K."/>
        </authorList>
    </citation>
    <scope>NUCLEOTIDE SEQUENCE</scope>
    <source>
        <strain evidence="6">Marl-1</strain>
    </source>
</reference>
<evidence type="ECO:0000256" key="2">
    <source>
        <dbReference type="ARBA" id="ARBA00022692"/>
    </source>
</evidence>
<evidence type="ECO:0000256" key="5">
    <source>
        <dbReference type="SAM" id="Phobius"/>
    </source>
</evidence>
<comment type="caution">
    <text evidence="6">The sequence shown here is derived from an EMBL/GenBank/DDBJ whole genome shotgun (WGS) entry which is preliminary data.</text>
</comment>
<feature type="transmembrane region" description="Helical" evidence="5">
    <location>
        <begin position="107"/>
        <end position="126"/>
    </location>
</feature>
<name>A0A834J1J7_VESVU</name>
<keyword evidence="4 5" id="KW-0472">Membrane</keyword>
<evidence type="ECO:0000313" key="6">
    <source>
        <dbReference type="EMBL" id="KAF7380183.1"/>
    </source>
</evidence>
<dbReference type="PANTHER" id="PTHR13531">
    <property type="entry name" value="GEO07735P1-RELATED-RELATED"/>
    <property type="match status" value="1"/>
</dbReference>
<comment type="subcellular location">
    <subcellularLocation>
        <location evidence="1">Membrane</location>
        <topology evidence="1">Multi-pass membrane protein</topology>
    </subcellularLocation>
</comment>
<dbReference type="GO" id="GO:0035869">
    <property type="term" value="C:ciliary transition zone"/>
    <property type="evidence" value="ECO:0007669"/>
    <property type="project" value="TreeGrafter"/>
</dbReference>
<dbReference type="GO" id="GO:1905515">
    <property type="term" value="P:non-motile cilium assembly"/>
    <property type="evidence" value="ECO:0007669"/>
    <property type="project" value="TreeGrafter"/>
</dbReference>
<accession>A0A834J1J7</accession>
<feature type="transmembrane region" description="Helical" evidence="5">
    <location>
        <begin position="71"/>
        <end position="95"/>
    </location>
</feature>
<dbReference type="AlphaFoldDB" id="A0A834J1J7"/>
<organism evidence="6 7">
    <name type="scientific">Vespula vulgaris</name>
    <name type="common">Yellow jacket</name>
    <name type="synonym">Wasp</name>
    <dbReference type="NCBI Taxonomy" id="7454"/>
    <lineage>
        <taxon>Eukaryota</taxon>
        <taxon>Metazoa</taxon>
        <taxon>Ecdysozoa</taxon>
        <taxon>Arthropoda</taxon>
        <taxon>Hexapoda</taxon>
        <taxon>Insecta</taxon>
        <taxon>Pterygota</taxon>
        <taxon>Neoptera</taxon>
        <taxon>Endopterygota</taxon>
        <taxon>Hymenoptera</taxon>
        <taxon>Apocrita</taxon>
        <taxon>Aculeata</taxon>
        <taxon>Vespoidea</taxon>
        <taxon>Vespidae</taxon>
        <taxon>Vespinae</taxon>
        <taxon>Vespula</taxon>
    </lineage>
</organism>
<dbReference type="PANTHER" id="PTHR13531:SF6">
    <property type="entry name" value="TMEM (HUMAN TRANSMEMBRANE PROTEIN) HOMOLOG"/>
    <property type="match status" value="1"/>
</dbReference>